<organism evidence="3 4">
    <name type="scientific">Caulobacter hibisci</name>
    <dbReference type="NCBI Taxonomy" id="2035993"/>
    <lineage>
        <taxon>Bacteria</taxon>
        <taxon>Pseudomonadati</taxon>
        <taxon>Pseudomonadota</taxon>
        <taxon>Alphaproteobacteria</taxon>
        <taxon>Caulobacterales</taxon>
        <taxon>Caulobacteraceae</taxon>
        <taxon>Caulobacter</taxon>
    </lineage>
</organism>
<comment type="caution">
    <text evidence="3">The sequence shown here is derived from an EMBL/GenBank/DDBJ whole genome shotgun (WGS) entry which is preliminary data.</text>
</comment>
<evidence type="ECO:0000256" key="2">
    <source>
        <dbReference type="SAM" id="SignalP"/>
    </source>
</evidence>
<feature type="chain" id="PRO_5047446552" evidence="2">
    <location>
        <begin position="24"/>
        <end position="237"/>
    </location>
</feature>
<protein>
    <submittedName>
        <fullName evidence="3">CpaD family pilus assembly lipoprotein</fullName>
    </submittedName>
</protein>
<reference evidence="3 4" key="1">
    <citation type="submission" date="2020-11" db="EMBL/GenBank/DDBJ databases">
        <title>genome sequence of strain KACC 18849.</title>
        <authorList>
            <person name="Gao J."/>
            <person name="Zhang X."/>
        </authorList>
    </citation>
    <scope>NUCLEOTIDE SEQUENCE [LARGE SCALE GENOMIC DNA]</scope>
    <source>
        <strain evidence="3 4">KACC 18849</strain>
    </source>
</reference>
<accession>A0ABS0T2A1</accession>
<name>A0ABS0T2A1_9CAUL</name>
<proteinExistence type="predicted"/>
<gene>
    <name evidence="3" type="primary">cpaD</name>
    <name evidence="3" type="ORF">I4Q42_20240</name>
</gene>
<sequence>MTHWTLVRLSATVAGLAALSALAGCASSATEEQRAAALAAPTDTQQWESRVRVETAPDEILLAIHAEGLSQRQAEALDALVARWIEADGREIVVGVPAAGRDGRVSQAMVAAVRERLVDAGATSTTVRVASYDATNEKSPVLRVGYLRHAVVTPRCDQAWGDLTATRRNDAYASFGCAITANIAAQVANPQDLAGPRATTPADAERRDTVMAKYRKGEQTASNRDAQAVGTLSEVAK</sequence>
<dbReference type="Pfam" id="PF09476">
    <property type="entry name" value="Pilus_CpaD"/>
    <property type="match status" value="1"/>
</dbReference>
<keyword evidence="3" id="KW-0449">Lipoprotein</keyword>
<evidence type="ECO:0000313" key="4">
    <source>
        <dbReference type="Proteomes" id="UP000639859"/>
    </source>
</evidence>
<feature type="region of interest" description="Disordered" evidence="1">
    <location>
        <begin position="214"/>
        <end position="237"/>
    </location>
</feature>
<dbReference type="EMBL" id="JADWOX010000017">
    <property type="protein sequence ID" value="MBI1686005.1"/>
    <property type="molecule type" value="Genomic_DNA"/>
</dbReference>
<dbReference type="RefSeq" id="WP_198577904.1">
    <property type="nucleotide sequence ID" value="NZ_JADWOX010000017.1"/>
</dbReference>
<keyword evidence="4" id="KW-1185">Reference proteome</keyword>
<dbReference type="Proteomes" id="UP000639859">
    <property type="component" value="Unassembled WGS sequence"/>
</dbReference>
<dbReference type="NCBIfam" id="TIGR02522">
    <property type="entry name" value="pilus_cpaD"/>
    <property type="match status" value="1"/>
</dbReference>
<evidence type="ECO:0000313" key="3">
    <source>
        <dbReference type="EMBL" id="MBI1686005.1"/>
    </source>
</evidence>
<dbReference type="InterPro" id="IPR013361">
    <property type="entry name" value="Pilus_CpaD"/>
</dbReference>
<feature type="signal peptide" evidence="2">
    <location>
        <begin position="1"/>
        <end position="23"/>
    </location>
</feature>
<dbReference type="InterPro" id="IPR019027">
    <property type="entry name" value="Pilus_biogenesis_CpaD-related"/>
</dbReference>
<evidence type="ECO:0000256" key="1">
    <source>
        <dbReference type="SAM" id="MobiDB-lite"/>
    </source>
</evidence>
<keyword evidence="2" id="KW-0732">Signal</keyword>